<keyword evidence="1 2" id="KW-0129">CBS domain</keyword>
<sequence length="204" mass="22797">MIQAKDIMTREVVTVEGSATVATAVGLMKEKGLRALIVEPRNENDPYGMVTETDIVYKVAAYGHDPKKMRVYEIMTKPCIVVNPELGIEYVSRLFANTRIRRAPVIKEKLLGIISISDILKKGDFIDKPKRLFIEDEIDAARDDARTICAQKGATSKECAAAWDIVEELQAAAAHQRVEKKEKNSLATYCDENPEAPECRIDDN</sequence>
<dbReference type="Pfam" id="PF02672">
    <property type="entry name" value="CP12"/>
    <property type="match status" value="1"/>
</dbReference>
<name>A0A928Z775_9CYAN</name>
<dbReference type="EMBL" id="JADEXN010000008">
    <property type="protein sequence ID" value="MBE9039383.1"/>
    <property type="molecule type" value="Genomic_DNA"/>
</dbReference>
<feature type="region of interest" description="Disordered" evidence="3">
    <location>
        <begin position="184"/>
        <end position="204"/>
    </location>
</feature>
<protein>
    <submittedName>
        <fullName evidence="5">CBS domain-containing protein</fullName>
    </submittedName>
</protein>
<comment type="caution">
    <text evidence="5">The sequence shown here is derived from an EMBL/GenBank/DDBJ whole genome shotgun (WGS) entry which is preliminary data.</text>
</comment>
<proteinExistence type="predicted"/>
<evidence type="ECO:0000313" key="6">
    <source>
        <dbReference type="Proteomes" id="UP000621799"/>
    </source>
</evidence>
<gene>
    <name evidence="5" type="ORF">IQ235_01050</name>
</gene>
<dbReference type="InterPro" id="IPR000644">
    <property type="entry name" value="CBS_dom"/>
</dbReference>
<dbReference type="SMART" id="SM00116">
    <property type="entry name" value="CBS"/>
    <property type="match status" value="2"/>
</dbReference>
<dbReference type="PANTHER" id="PTHR43080">
    <property type="entry name" value="CBS DOMAIN-CONTAINING PROTEIN CBSX3, MITOCHONDRIAL"/>
    <property type="match status" value="1"/>
</dbReference>
<organism evidence="5 6">
    <name type="scientific">Zarconia navalis LEGE 11467</name>
    <dbReference type="NCBI Taxonomy" id="1828826"/>
    <lineage>
        <taxon>Bacteria</taxon>
        <taxon>Bacillati</taxon>
        <taxon>Cyanobacteriota</taxon>
        <taxon>Cyanophyceae</taxon>
        <taxon>Oscillatoriophycideae</taxon>
        <taxon>Oscillatoriales</taxon>
        <taxon>Oscillatoriales incertae sedis</taxon>
        <taxon>Zarconia</taxon>
        <taxon>Zarconia navalis</taxon>
    </lineage>
</organism>
<dbReference type="InterPro" id="IPR051257">
    <property type="entry name" value="Diverse_CBS-Domain"/>
</dbReference>
<evidence type="ECO:0000256" key="2">
    <source>
        <dbReference type="PROSITE-ProRule" id="PRU00703"/>
    </source>
</evidence>
<dbReference type="PANTHER" id="PTHR43080:SF2">
    <property type="entry name" value="CBS DOMAIN-CONTAINING PROTEIN"/>
    <property type="match status" value="1"/>
</dbReference>
<dbReference type="Proteomes" id="UP000621799">
    <property type="component" value="Unassembled WGS sequence"/>
</dbReference>
<evidence type="ECO:0000256" key="3">
    <source>
        <dbReference type="SAM" id="MobiDB-lite"/>
    </source>
</evidence>
<feature type="domain" description="CBS" evidence="4">
    <location>
        <begin position="8"/>
        <end position="66"/>
    </location>
</feature>
<dbReference type="AlphaFoldDB" id="A0A928Z775"/>
<reference evidence="5" key="1">
    <citation type="submission" date="2020-10" db="EMBL/GenBank/DDBJ databases">
        <authorList>
            <person name="Castelo-Branco R."/>
            <person name="Eusebio N."/>
            <person name="Adriana R."/>
            <person name="Vieira A."/>
            <person name="Brugerolle De Fraissinette N."/>
            <person name="Rezende De Castro R."/>
            <person name="Schneider M.P."/>
            <person name="Vasconcelos V."/>
            <person name="Leao P.N."/>
        </authorList>
    </citation>
    <scope>NUCLEOTIDE SEQUENCE</scope>
    <source>
        <strain evidence="5">LEGE 11467</strain>
    </source>
</reference>
<dbReference type="SMART" id="SM01093">
    <property type="entry name" value="CP12"/>
    <property type="match status" value="1"/>
</dbReference>
<feature type="domain" description="CBS" evidence="4">
    <location>
        <begin position="75"/>
        <end position="132"/>
    </location>
</feature>
<keyword evidence="6" id="KW-1185">Reference proteome</keyword>
<dbReference type="Gene3D" id="3.10.580.10">
    <property type="entry name" value="CBS-domain"/>
    <property type="match status" value="1"/>
</dbReference>
<dbReference type="InterPro" id="IPR046342">
    <property type="entry name" value="CBS_dom_sf"/>
</dbReference>
<evidence type="ECO:0000313" key="5">
    <source>
        <dbReference type="EMBL" id="MBE9039383.1"/>
    </source>
</evidence>
<dbReference type="InterPro" id="IPR003823">
    <property type="entry name" value="CP12_dom"/>
</dbReference>
<dbReference type="SUPFAM" id="SSF54631">
    <property type="entry name" value="CBS-domain pair"/>
    <property type="match status" value="1"/>
</dbReference>
<evidence type="ECO:0000256" key="1">
    <source>
        <dbReference type="ARBA" id="ARBA00023122"/>
    </source>
</evidence>
<evidence type="ECO:0000259" key="4">
    <source>
        <dbReference type="PROSITE" id="PS51371"/>
    </source>
</evidence>
<accession>A0A928Z775</accession>
<dbReference type="Pfam" id="PF00571">
    <property type="entry name" value="CBS"/>
    <property type="match status" value="2"/>
</dbReference>
<dbReference type="PROSITE" id="PS51371">
    <property type="entry name" value="CBS"/>
    <property type="match status" value="2"/>
</dbReference>